<accession>A0A6J6SES7</accession>
<protein>
    <submittedName>
        <fullName evidence="1">Unannotated protein</fullName>
    </submittedName>
</protein>
<sequence length="62" mass="6123">MTTPGLHVLAEAAAAAARADAAVVDAVAAALGSGATWADVGKVFGVSRQAAWERFAAKVGEL</sequence>
<dbReference type="EMBL" id="CAEZXR010000433">
    <property type="protein sequence ID" value="CAB4733178.1"/>
    <property type="molecule type" value="Genomic_DNA"/>
</dbReference>
<name>A0A6J6SES7_9ZZZZ</name>
<reference evidence="1" key="1">
    <citation type="submission" date="2020-05" db="EMBL/GenBank/DDBJ databases">
        <authorList>
            <person name="Chiriac C."/>
            <person name="Salcher M."/>
            <person name="Ghai R."/>
            <person name="Kavagutti S V."/>
        </authorList>
    </citation>
    <scope>NUCLEOTIDE SEQUENCE</scope>
</reference>
<organism evidence="1">
    <name type="scientific">freshwater metagenome</name>
    <dbReference type="NCBI Taxonomy" id="449393"/>
    <lineage>
        <taxon>unclassified sequences</taxon>
        <taxon>metagenomes</taxon>
        <taxon>ecological metagenomes</taxon>
    </lineage>
</organism>
<gene>
    <name evidence="1" type="ORF">UFOPK2579_02706</name>
</gene>
<evidence type="ECO:0000313" key="1">
    <source>
        <dbReference type="EMBL" id="CAB4733178.1"/>
    </source>
</evidence>
<dbReference type="AlphaFoldDB" id="A0A6J6SES7"/>
<proteinExistence type="predicted"/>